<protein>
    <submittedName>
        <fullName evidence="7">3-phosphoglycerate dehydrogenase</fullName>
    </submittedName>
</protein>
<gene>
    <name evidence="7" type="ORF">J2D73_03055</name>
</gene>
<evidence type="ECO:0000256" key="3">
    <source>
        <dbReference type="ARBA" id="ARBA00023027"/>
    </source>
</evidence>
<evidence type="ECO:0000313" key="7">
    <source>
        <dbReference type="EMBL" id="MBO1358777.1"/>
    </source>
</evidence>
<dbReference type="Pfam" id="PF02826">
    <property type="entry name" value="2-Hacid_dh_C"/>
    <property type="match status" value="1"/>
</dbReference>
<dbReference type="Gene3D" id="3.40.50.720">
    <property type="entry name" value="NAD(P)-binding Rossmann-like Domain"/>
    <property type="match status" value="2"/>
</dbReference>
<evidence type="ECO:0000256" key="4">
    <source>
        <dbReference type="RuleBase" id="RU003719"/>
    </source>
</evidence>
<sequence>MPTCFITQPIAEKAVDFLRNQGVEIRFASSMAMGAVIAEVGSSEAVITRDLGFSAEALAAAPALRIVACHGSGTNRIAVDSAKARSVTVTRAPGTNSRSVAELTIGLMLAVARRIGEADRAVRANDWAFRYRAGGKELYGKTLGLVGFGAIAREVARIAANGFGMKVLAWSPSVPTEVFAEHGVTPVSDIPTLLGASDVVSLHRPAERPGDASPVITEETIRSLRPGSILLNSSRGAAVDHQALLSAITSGRLAGAGLDVLQQEPPRSDDPLLQCERIVFSPHIGAATEEALLRTAMMCAHQIIDVFSGRIPPHAL</sequence>
<dbReference type="InterPro" id="IPR006140">
    <property type="entry name" value="D-isomer_DH_NAD-bd"/>
</dbReference>
<evidence type="ECO:0000259" key="6">
    <source>
        <dbReference type="Pfam" id="PF02826"/>
    </source>
</evidence>
<reference evidence="7 8" key="1">
    <citation type="submission" date="2021-03" db="EMBL/GenBank/DDBJ databases">
        <title>The complete genome sequence of Acetobacter sacchari TBRC 11175.</title>
        <authorList>
            <person name="Charoenyingcharoen P."/>
            <person name="Yukphan P."/>
        </authorList>
    </citation>
    <scope>NUCLEOTIDE SEQUENCE [LARGE SCALE GENOMIC DNA]</scope>
    <source>
        <strain evidence="7 8">TBRC 11175</strain>
    </source>
</reference>
<dbReference type="Pfam" id="PF00389">
    <property type="entry name" value="2-Hacid_dh"/>
    <property type="match status" value="1"/>
</dbReference>
<name>A0ABS3LS87_9PROT</name>
<dbReference type="RefSeq" id="WP_207879279.1">
    <property type="nucleotide sequence ID" value="NZ_JAFVMF010000003.1"/>
</dbReference>
<dbReference type="InterPro" id="IPR050857">
    <property type="entry name" value="D-2-hydroxyacid_DH"/>
</dbReference>
<feature type="domain" description="D-isomer specific 2-hydroxyacid dehydrogenase NAD-binding" evidence="6">
    <location>
        <begin position="105"/>
        <end position="285"/>
    </location>
</feature>
<organism evidence="7 8">
    <name type="scientific">Acetobacter sacchari</name>
    <dbReference type="NCBI Taxonomy" id="2661687"/>
    <lineage>
        <taxon>Bacteria</taxon>
        <taxon>Pseudomonadati</taxon>
        <taxon>Pseudomonadota</taxon>
        <taxon>Alphaproteobacteria</taxon>
        <taxon>Acetobacterales</taxon>
        <taxon>Acetobacteraceae</taxon>
        <taxon>Acetobacter</taxon>
    </lineage>
</organism>
<dbReference type="InterPro" id="IPR006139">
    <property type="entry name" value="D-isomer_2_OHA_DH_cat_dom"/>
</dbReference>
<feature type="domain" description="D-isomer specific 2-hydroxyacid dehydrogenase catalytic" evidence="5">
    <location>
        <begin position="5"/>
        <end position="315"/>
    </location>
</feature>
<evidence type="ECO:0000259" key="5">
    <source>
        <dbReference type="Pfam" id="PF00389"/>
    </source>
</evidence>
<accession>A0ABS3LS87</accession>
<keyword evidence="8" id="KW-1185">Reference proteome</keyword>
<dbReference type="EMBL" id="JAFVMF010000003">
    <property type="protein sequence ID" value="MBO1358777.1"/>
    <property type="molecule type" value="Genomic_DNA"/>
</dbReference>
<keyword evidence="3" id="KW-0520">NAD</keyword>
<dbReference type="PANTHER" id="PTHR42789:SF1">
    <property type="entry name" value="D-ISOMER SPECIFIC 2-HYDROXYACID DEHYDROGENASE FAMILY PROTEIN (AFU_ORTHOLOGUE AFUA_6G10090)"/>
    <property type="match status" value="1"/>
</dbReference>
<proteinExistence type="inferred from homology"/>
<dbReference type="Proteomes" id="UP000664771">
    <property type="component" value="Unassembled WGS sequence"/>
</dbReference>
<evidence type="ECO:0000256" key="1">
    <source>
        <dbReference type="ARBA" id="ARBA00005854"/>
    </source>
</evidence>
<dbReference type="SUPFAM" id="SSF51735">
    <property type="entry name" value="NAD(P)-binding Rossmann-fold domains"/>
    <property type="match status" value="1"/>
</dbReference>
<keyword evidence="2 4" id="KW-0560">Oxidoreductase</keyword>
<evidence type="ECO:0000313" key="8">
    <source>
        <dbReference type="Proteomes" id="UP000664771"/>
    </source>
</evidence>
<dbReference type="SUPFAM" id="SSF52283">
    <property type="entry name" value="Formate/glycerate dehydrogenase catalytic domain-like"/>
    <property type="match status" value="1"/>
</dbReference>
<comment type="similarity">
    <text evidence="1 4">Belongs to the D-isomer specific 2-hydroxyacid dehydrogenase family.</text>
</comment>
<dbReference type="InterPro" id="IPR036291">
    <property type="entry name" value="NAD(P)-bd_dom_sf"/>
</dbReference>
<comment type="caution">
    <text evidence="7">The sequence shown here is derived from an EMBL/GenBank/DDBJ whole genome shotgun (WGS) entry which is preliminary data.</text>
</comment>
<evidence type="ECO:0000256" key="2">
    <source>
        <dbReference type="ARBA" id="ARBA00023002"/>
    </source>
</evidence>
<dbReference type="PANTHER" id="PTHR42789">
    <property type="entry name" value="D-ISOMER SPECIFIC 2-HYDROXYACID DEHYDROGENASE FAMILY PROTEIN (AFU_ORTHOLOGUE AFUA_6G10090)"/>
    <property type="match status" value="1"/>
</dbReference>